<proteinExistence type="predicted"/>
<dbReference type="EMBL" id="JABEQG010000002">
    <property type="protein sequence ID" value="MBB2155187.1"/>
    <property type="molecule type" value="Genomic_DNA"/>
</dbReference>
<feature type="chain" id="PRO_5031422841" description="Secreted protein" evidence="1">
    <location>
        <begin position="23"/>
        <end position="108"/>
    </location>
</feature>
<accession>A0A7W4FCL7</accession>
<evidence type="ECO:0000256" key="1">
    <source>
        <dbReference type="SAM" id="SignalP"/>
    </source>
</evidence>
<comment type="caution">
    <text evidence="2">The sequence shown here is derived from an EMBL/GenBank/DDBJ whole genome shotgun (WGS) entry which is preliminary data.</text>
</comment>
<gene>
    <name evidence="2" type="ORF">HLH33_02495</name>
</gene>
<evidence type="ECO:0000313" key="2">
    <source>
        <dbReference type="EMBL" id="MBB2155187.1"/>
    </source>
</evidence>
<name>A0A7W4FCL7_GLUDI</name>
<dbReference type="AlphaFoldDB" id="A0A7W4FCL7"/>
<feature type="signal peptide" evidence="1">
    <location>
        <begin position="1"/>
        <end position="22"/>
    </location>
</feature>
<dbReference type="Proteomes" id="UP000550787">
    <property type="component" value="Unassembled WGS sequence"/>
</dbReference>
<evidence type="ECO:0000313" key="3">
    <source>
        <dbReference type="Proteomes" id="UP000550787"/>
    </source>
</evidence>
<organism evidence="2 3">
    <name type="scientific">Gluconacetobacter diazotrophicus</name>
    <name type="common">Acetobacter diazotrophicus</name>
    <dbReference type="NCBI Taxonomy" id="33996"/>
    <lineage>
        <taxon>Bacteria</taxon>
        <taxon>Pseudomonadati</taxon>
        <taxon>Pseudomonadota</taxon>
        <taxon>Alphaproteobacteria</taxon>
        <taxon>Acetobacterales</taxon>
        <taxon>Acetobacteraceae</taxon>
        <taxon>Gluconacetobacter</taxon>
    </lineage>
</organism>
<evidence type="ECO:0008006" key="4">
    <source>
        <dbReference type="Google" id="ProtNLM"/>
    </source>
</evidence>
<protein>
    <recommendedName>
        <fullName evidence="4">Secreted protein</fullName>
    </recommendedName>
</protein>
<reference evidence="2 3" key="1">
    <citation type="submission" date="2020-04" db="EMBL/GenBank/DDBJ databases">
        <title>Description of novel Gluconacetobacter.</title>
        <authorList>
            <person name="Sombolestani A."/>
        </authorList>
    </citation>
    <scope>NUCLEOTIDE SEQUENCE [LARGE SCALE GENOMIC DNA]</scope>
    <source>
        <strain evidence="2 3">LMG 7603</strain>
    </source>
</reference>
<keyword evidence="1" id="KW-0732">Signal</keyword>
<sequence>MSRSMRVFLFTVSLLFATPALAQTQAASPVEPFTYGKRAGVSSNPLVVLTVSQALPVASLPTTCTNGALVLVTDGRTPMQSAGQGTGIVARCLSNQWLSLANSQPVQN</sequence>